<protein>
    <recommendedName>
        <fullName evidence="4">DUF3179 domain-containing protein</fullName>
    </recommendedName>
</protein>
<organism evidence="2 3">
    <name type="scientific">Litoreibacter roseus</name>
    <dbReference type="NCBI Taxonomy" id="2601869"/>
    <lineage>
        <taxon>Bacteria</taxon>
        <taxon>Pseudomonadati</taxon>
        <taxon>Pseudomonadota</taxon>
        <taxon>Alphaproteobacteria</taxon>
        <taxon>Rhodobacterales</taxon>
        <taxon>Roseobacteraceae</taxon>
        <taxon>Litoreibacter</taxon>
    </lineage>
</organism>
<evidence type="ECO:0008006" key="4">
    <source>
        <dbReference type="Google" id="ProtNLM"/>
    </source>
</evidence>
<evidence type="ECO:0000256" key="1">
    <source>
        <dbReference type="SAM" id="SignalP"/>
    </source>
</evidence>
<dbReference type="AlphaFoldDB" id="A0A6N6JIU0"/>
<feature type="signal peptide" evidence="1">
    <location>
        <begin position="1"/>
        <end position="21"/>
    </location>
</feature>
<reference evidence="2 3" key="1">
    <citation type="submission" date="2019-12" db="EMBL/GenBank/DDBJ databases">
        <title>Litoreibacter badius sp. nov., a novel bacteriochlorophyll a-containing bacterium in the genus Litoreibacter.</title>
        <authorList>
            <person name="Kanamuro M."/>
            <person name="Takabe Y."/>
            <person name="Mori K."/>
            <person name="Takaichi S."/>
            <person name="Hanada S."/>
        </authorList>
    </citation>
    <scope>NUCLEOTIDE SEQUENCE [LARGE SCALE GENOMIC DNA]</scope>
    <source>
        <strain evidence="2 3">K6</strain>
    </source>
</reference>
<keyword evidence="1" id="KW-0732">Signal</keyword>
<comment type="caution">
    <text evidence="2">The sequence shown here is derived from an EMBL/GenBank/DDBJ whole genome shotgun (WGS) entry which is preliminary data.</text>
</comment>
<dbReference type="EMBL" id="BLJE01000003">
    <property type="protein sequence ID" value="GFE66034.1"/>
    <property type="molecule type" value="Genomic_DNA"/>
</dbReference>
<gene>
    <name evidence="2" type="ORF">KIN_31080</name>
</gene>
<accession>A0A6N6JIU0</accession>
<dbReference type="InterPro" id="IPR021516">
    <property type="entry name" value="DUF3179"/>
</dbReference>
<proteinExistence type="predicted"/>
<dbReference type="Proteomes" id="UP000436822">
    <property type="component" value="Unassembled WGS sequence"/>
</dbReference>
<evidence type="ECO:0000313" key="3">
    <source>
        <dbReference type="Proteomes" id="UP000436822"/>
    </source>
</evidence>
<name>A0A6N6JIU0_9RHOB</name>
<sequence>MYRILMIAGCVMWALTLPSLGQTFGGPANWQSEWPRTDFSKASVDLDEIRSGGPAKDGIPAVDDPRFMNARQEKRLAPNEPVLTLEISGQIPRAYPIRYFMVHEIVNDTVGSVPVAVTFCPLCNSGMVFDRRVNGQTLDFGVTGKLRHSDMVMYDRQTESWWQQAVGRGIVGQYSGKRLKQVPSWMESWADFAARNPDGLVMDAPLAGVSYGRNPYVKYDSSDRPFLYDGTLPPGGIDPMARVVRVGSLAWPLSRLDREKRIVEAGVILTWEGTQASALDTARIGQGRAVNSVRVRDASGRDMPHDVMFAFAFHAFFPDGVWQLSR</sequence>
<dbReference type="Pfam" id="PF11376">
    <property type="entry name" value="DUF3179"/>
    <property type="match status" value="1"/>
</dbReference>
<evidence type="ECO:0000313" key="2">
    <source>
        <dbReference type="EMBL" id="GFE66034.1"/>
    </source>
</evidence>
<keyword evidence="3" id="KW-1185">Reference proteome</keyword>
<feature type="chain" id="PRO_5026892504" description="DUF3179 domain-containing protein" evidence="1">
    <location>
        <begin position="22"/>
        <end position="326"/>
    </location>
</feature>